<keyword evidence="3" id="KW-0436">Ligase</keyword>
<dbReference type="InterPro" id="IPR020845">
    <property type="entry name" value="AMP-binding_CS"/>
</dbReference>
<dbReference type="PANTHER" id="PTHR43767">
    <property type="entry name" value="LONG-CHAIN-FATTY-ACID--COA LIGASE"/>
    <property type="match status" value="1"/>
</dbReference>
<dbReference type="PANTHER" id="PTHR43767:SF1">
    <property type="entry name" value="NONRIBOSOMAL PEPTIDE SYNTHASE PES1 (EUROFUNG)-RELATED"/>
    <property type="match status" value="1"/>
</dbReference>
<accession>A0A2S6NIH4</accession>
<comment type="caution">
    <text evidence="3">The sequence shown here is derived from an EMBL/GenBank/DDBJ whole genome shotgun (WGS) entry which is preliminary data.</text>
</comment>
<evidence type="ECO:0000313" key="3">
    <source>
        <dbReference type="EMBL" id="PPQ34431.1"/>
    </source>
</evidence>
<dbReference type="InterPro" id="IPR025110">
    <property type="entry name" value="AMP-bd_C"/>
</dbReference>
<organism evidence="3 4">
    <name type="scientific">Rhodopila globiformis</name>
    <name type="common">Rhodopseudomonas globiformis</name>
    <dbReference type="NCBI Taxonomy" id="1071"/>
    <lineage>
        <taxon>Bacteria</taxon>
        <taxon>Pseudomonadati</taxon>
        <taxon>Pseudomonadota</taxon>
        <taxon>Alphaproteobacteria</taxon>
        <taxon>Acetobacterales</taxon>
        <taxon>Acetobacteraceae</taxon>
        <taxon>Rhodopila</taxon>
    </lineage>
</organism>
<dbReference type="OrthoDB" id="9803968at2"/>
<gene>
    <name evidence="3" type="ORF">CCS01_10845</name>
</gene>
<dbReference type="EMBL" id="NHRY01000111">
    <property type="protein sequence ID" value="PPQ34431.1"/>
    <property type="molecule type" value="Genomic_DNA"/>
</dbReference>
<dbReference type="Pfam" id="PF13193">
    <property type="entry name" value="AMP-binding_C"/>
    <property type="match status" value="1"/>
</dbReference>
<feature type="domain" description="AMP-dependent synthetase/ligase" evidence="1">
    <location>
        <begin position="23"/>
        <end position="373"/>
    </location>
</feature>
<dbReference type="Gene3D" id="3.40.50.12780">
    <property type="entry name" value="N-terminal domain of ligase-like"/>
    <property type="match status" value="1"/>
</dbReference>
<protein>
    <submittedName>
        <fullName evidence="3">Acid--CoA ligase</fullName>
    </submittedName>
</protein>
<dbReference type="InterPro" id="IPR045851">
    <property type="entry name" value="AMP-bd_C_sf"/>
</dbReference>
<keyword evidence="4" id="KW-1185">Reference proteome</keyword>
<dbReference type="PROSITE" id="PS00455">
    <property type="entry name" value="AMP_BINDING"/>
    <property type="match status" value="1"/>
</dbReference>
<dbReference type="InterPro" id="IPR000873">
    <property type="entry name" value="AMP-dep_synth/lig_dom"/>
</dbReference>
<evidence type="ECO:0000259" key="2">
    <source>
        <dbReference type="Pfam" id="PF13193"/>
    </source>
</evidence>
<reference evidence="3 4" key="1">
    <citation type="journal article" date="2018" name="Arch. Microbiol.">
        <title>New insights into the metabolic potential of the phototrophic purple bacterium Rhodopila globiformis DSM 161(T) from its draft genome sequence and evidence for a vanadium-dependent nitrogenase.</title>
        <authorList>
            <person name="Imhoff J.F."/>
            <person name="Rahn T."/>
            <person name="Kunzel S."/>
            <person name="Neulinger S.C."/>
        </authorList>
    </citation>
    <scope>NUCLEOTIDE SEQUENCE [LARGE SCALE GENOMIC DNA]</scope>
    <source>
        <strain evidence="3 4">DSM 161</strain>
    </source>
</reference>
<evidence type="ECO:0000313" key="4">
    <source>
        <dbReference type="Proteomes" id="UP000239724"/>
    </source>
</evidence>
<proteinExistence type="predicted"/>
<dbReference type="Proteomes" id="UP000239724">
    <property type="component" value="Unassembled WGS sequence"/>
</dbReference>
<feature type="domain" description="AMP-binding enzyme C-terminal" evidence="2">
    <location>
        <begin position="423"/>
        <end position="499"/>
    </location>
</feature>
<dbReference type="InterPro" id="IPR042099">
    <property type="entry name" value="ANL_N_sf"/>
</dbReference>
<dbReference type="GO" id="GO:0016878">
    <property type="term" value="F:acid-thiol ligase activity"/>
    <property type="evidence" value="ECO:0007669"/>
    <property type="project" value="UniProtKB-ARBA"/>
</dbReference>
<evidence type="ECO:0000259" key="1">
    <source>
        <dbReference type="Pfam" id="PF00501"/>
    </source>
</evidence>
<dbReference type="SUPFAM" id="SSF56801">
    <property type="entry name" value="Acetyl-CoA synthetase-like"/>
    <property type="match status" value="1"/>
</dbReference>
<dbReference type="Gene3D" id="3.30.300.30">
    <property type="match status" value="1"/>
</dbReference>
<dbReference type="AlphaFoldDB" id="A0A2S6NIH4"/>
<sequence>MSDGIDRARARQVADVTIGHMLRARALQHPHRIAIIDADRQLDFATLNARANRLANLLRGMEITRGDRVAILSENRAEYLELMFAAGKLGAIVCALNWRLADRELAHCISLAVPRVIFVSPGFAAVAARLDAGMETMIQFGDDYEERLARASSDEPEIAAEAEDGHVILYTSGTTGNPKGATISHRAQLARMHSSCVDFSLAPGDVFVAWAPMFHMVSTDQSVHVLCLGGKVIVVPGYDPDRILHVAETERLWWLVVMPGMIEDMIAAARRRRTVPRGIKLIGAMADLVPRHQLAEITSLLQAPYANTFGATETGLPPASAGRVPIGAAPARLPKIPSASCVFRLVDADDRDVPDGVPGELALRGPTLFSGYWNAPETNAQDFRGGWFHMGDVFVRCPDGTIEFVDRVKYMIKSGGENIYPAEIEQVLLKDPRVADAVVVRRTDATWGEVPVAFVACRDEALTEADLMAACRDSLAGYKRPKEVRFIAVDDFPRSTTGKIQRHEVEKWLRDVNQ</sequence>
<dbReference type="InterPro" id="IPR050237">
    <property type="entry name" value="ATP-dep_AMP-bd_enzyme"/>
</dbReference>
<name>A0A2S6NIH4_RHOGL</name>
<dbReference type="Pfam" id="PF00501">
    <property type="entry name" value="AMP-binding"/>
    <property type="match status" value="1"/>
</dbReference>